<evidence type="ECO:0000256" key="2">
    <source>
        <dbReference type="PROSITE-ProRule" id="PRU00317"/>
    </source>
</evidence>
<dbReference type="InterPro" id="IPR011989">
    <property type="entry name" value="ARM-like"/>
</dbReference>
<dbReference type="Gene3D" id="1.25.10.10">
    <property type="entry name" value="Leucine-rich Repeat Variant"/>
    <property type="match status" value="1"/>
</dbReference>
<feature type="region of interest" description="Disordered" evidence="3">
    <location>
        <begin position="192"/>
        <end position="221"/>
    </location>
</feature>
<evidence type="ECO:0000259" key="4">
    <source>
        <dbReference type="PROSITE" id="PS50303"/>
    </source>
</evidence>
<dbReference type="GO" id="GO:0010608">
    <property type="term" value="P:post-transcriptional regulation of gene expression"/>
    <property type="evidence" value="ECO:0007669"/>
    <property type="project" value="TreeGrafter"/>
</dbReference>
<dbReference type="PANTHER" id="PTHR12537:SF12">
    <property type="entry name" value="MATERNAL PROTEIN PUMILIO"/>
    <property type="match status" value="1"/>
</dbReference>
<evidence type="ECO:0000256" key="3">
    <source>
        <dbReference type="SAM" id="MobiDB-lite"/>
    </source>
</evidence>
<dbReference type="InterPro" id="IPR033133">
    <property type="entry name" value="PUM-HD"/>
</dbReference>
<reference evidence="5" key="1">
    <citation type="submission" date="2023-02" db="EMBL/GenBank/DDBJ databases">
        <title>Mating type loci evolution in Malassezia.</title>
        <authorList>
            <person name="Coelho M.A."/>
        </authorList>
    </citation>
    <scope>NUCLEOTIDE SEQUENCE</scope>
    <source>
        <strain evidence="5">CBS 14136</strain>
    </source>
</reference>
<gene>
    <name evidence="5" type="ORF">MPSI1_003170</name>
</gene>
<dbReference type="SUPFAM" id="SSF48371">
    <property type="entry name" value="ARM repeat"/>
    <property type="match status" value="1"/>
</dbReference>
<dbReference type="InterPro" id="IPR016024">
    <property type="entry name" value="ARM-type_fold"/>
</dbReference>
<dbReference type="InterPro" id="IPR001313">
    <property type="entry name" value="Pumilio_RNA-bd_rpt"/>
</dbReference>
<proteinExistence type="predicted"/>
<dbReference type="PROSITE" id="PS50303">
    <property type="entry name" value="PUM_HD"/>
    <property type="match status" value="1"/>
</dbReference>
<evidence type="ECO:0000313" key="6">
    <source>
        <dbReference type="Proteomes" id="UP001214628"/>
    </source>
</evidence>
<keyword evidence="6" id="KW-1185">Reference proteome</keyword>
<name>A0AAF0JEX1_9BASI</name>
<sequence>MSEPGSSPWTRSLLVDALGHTDTLTESPPTTWPSAALKFEEWSSTETRIEQLERRVTTLEHQLVNQQQPNTTTSAAQPMFCDDSVDFAEPMAVNTPKHGSARKPVNAARMMDASKHIPFGKSAGAFRPFGVSKHDAFAMPAGTSQQIGSPMPAGASRYIASPMPTGTSKQIAFPMPAGASRCIRSPMSARASQHIASPLPAGASNSTGASRPVQAPRPMTPDEFNPFLDVDTTNWSMYGFDAFPEAVLYHHRKPDADHLAEAGRPWPQLSESETPEDQKTRISAVDSKQGSAAYQTSTETQLENQNQCVLQWATEQIRELLRYSQPGPCVALQQQLKVAEKAYWVVQAISQSVYTLSLHELGRFVVHRALCYDASLARRLVGSISQLATSSNGTLVLQRIFQLEEMQTDVLSEMLRAPIVPRIMNAAALPIWRRILQAKWQDPSQVCIVHTLQTQLQSRWTHVAMNDVGSVFIQECFQAKLLKENSSGVAELVVHCIECLCDQYGVWVIQCLVEHGDEFLRRQITRQILKHAAAVCLSPYGAKAVQAILRFSAEHVLVELVDRLCEPRWHFRHPSRPLLVDVALTQQGLPLIAQLLISTDQRRANILQLVQKYAVLLKSNKSGHRVIQMCGR</sequence>
<dbReference type="PROSITE" id="PS50302">
    <property type="entry name" value="PUM"/>
    <property type="match status" value="1"/>
</dbReference>
<evidence type="ECO:0000313" key="5">
    <source>
        <dbReference type="EMBL" id="WFD44502.1"/>
    </source>
</evidence>
<evidence type="ECO:0000256" key="1">
    <source>
        <dbReference type="ARBA" id="ARBA00022737"/>
    </source>
</evidence>
<dbReference type="SMART" id="SM00025">
    <property type="entry name" value="Pumilio"/>
    <property type="match status" value="3"/>
</dbReference>
<protein>
    <recommendedName>
        <fullName evidence="4">PUM-HD domain-containing protein</fullName>
    </recommendedName>
</protein>
<dbReference type="GO" id="GO:0003730">
    <property type="term" value="F:mRNA 3'-UTR binding"/>
    <property type="evidence" value="ECO:0007669"/>
    <property type="project" value="TreeGrafter"/>
</dbReference>
<accession>A0AAF0JEX1</accession>
<feature type="domain" description="PUM-HD" evidence="4">
    <location>
        <begin position="431"/>
        <end position="632"/>
    </location>
</feature>
<organism evidence="5 6">
    <name type="scientific">Malassezia psittaci</name>
    <dbReference type="NCBI Taxonomy" id="1821823"/>
    <lineage>
        <taxon>Eukaryota</taxon>
        <taxon>Fungi</taxon>
        <taxon>Dikarya</taxon>
        <taxon>Basidiomycota</taxon>
        <taxon>Ustilaginomycotina</taxon>
        <taxon>Malasseziomycetes</taxon>
        <taxon>Malasseziales</taxon>
        <taxon>Malasseziaceae</taxon>
        <taxon>Malassezia</taxon>
    </lineage>
</organism>
<feature type="repeat" description="Pumilio" evidence="2">
    <location>
        <begin position="379"/>
        <end position="416"/>
    </location>
</feature>
<dbReference type="Proteomes" id="UP001214628">
    <property type="component" value="Chromosome 5"/>
</dbReference>
<dbReference type="EMBL" id="CP118379">
    <property type="protein sequence ID" value="WFD44502.1"/>
    <property type="molecule type" value="Genomic_DNA"/>
</dbReference>
<dbReference type="AlphaFoldDB" id="A0AAF0JEX1"/>
<keyword evidence="1" id="KW-0677">Repeat</keyword>
<dbReference type="GO" id="GO:0005737">
    <property type="term" value="C:cytoplasm"/>
    <property type="evidence" value="ECO:0007669"/>
    <property type="project" value="TreeGrafter"/>
</dbReference>
<dbReference type="PANTHER" id="PTHR12537">
    <property type="entry name" value="RNA BINDING PROTEIN PUMILIO-RELATED"/>
    <property type="match status" value="1"/>
</dbReference>